<keyword evidence="1" id="KW-0732">Signal</keyword>
<organism evidence="2 3">
    <name type="scientific">Crotalaria pallida</name>
    <name type="common">Smooth rattlebox</name>
    <name type="synonym">Crotalaria striata</name>
    <dbReference type="NCBI Taxonomy" id="3830"/>
    <lineage>
        <taxon>Eukaryota</taxon>
        <taxon>Viridiplantae</taxon>
        <taxon>Streptophyta</taxon>
        <taxon>Embryophyta</taxon>
        <taxon>Tracheophyta</taxon>
        <taxon>Spermatophyta</taxon>
        <taxon>Magnoliopsida</taxon>
        <taxon>eudicotyledons</taxon>
        <taxon>Gunneridae</taxon>
        <taxon>Pentapetalae</taxon>
        <taxon>rosids</taxon>
        <taxon>fabids</taxon>
        <taxon>Fabales</taxon>
        <taxon>Fabaceae</taxon>
        <taxon>Papilionoideae</taxon>
        <taxon>50 kb inversion clade</taxon>
        <taxon>genistoids sensu lato</taxon>
        <taxon>core genistoids</taxon>
        <taxon>Crotalarieae</taxon>
        <taxon>Crotalaria</taxon>
    </lineage>
</organism>
<gene>
    <name evidence="2" type="ORF">RIF29_15802</name>
</gene>
<evidence type="ECO:0000313" key="2">
    <source>
        <dbReference type="EMBL" id="KAK7274705.1"/>
    </source>
</evidence>
<dbReference type="Proteomes" id="UP001372338">
    <property type="component" value="Unassembled WGS sequence"/>
</dbReference>
<sequence length="159" mass="17225">MASMLLLAVAVVAWSGLSATSQLVVAASRANKKTRNMAYDIIIQIGHAFGDKEKGRNRENLYQFFNMVVGGLVGNTPHMISAAARGLACLAYEFSDLVLTAFDWLPATFLLLQRKNKEIIKANLGLLKVLVAKSQAEGLQVHMGSMVEGEKSFGNACHN</sequence>
<feature type="chain" id="PRO_5042957922" evidence="1">
    <location>
        <begin position="20"/>
        <end position="159"/>
    </location>
</feature>
<reference evidence="2 3" key="1">
    <citation type="submission" date="2024-01" db="EMBL/GenBank/DDBJ databases">
        <title>The genomes of 5 underutilized Papilionoideae crops provide insights into root nodulation and disease resistanc.</title>
        <authorList>
            <person name="Yuan L."/>
        </authorList>
    </citation>
    <scope>NUCLEOTIDE SEQUENCE [LARGE SCALE GENOMIC DNA]</scope>
    <source>
        <strain evidence="2">ZHUSHIDOU_FW_LH</strain>
        <tissue evidence="2">Leaf</tissue>
    </source>
</reference>
<dbReference type="SUPFAM" id="SSF48371">
    <property type="entry name" value="ARM repeat"/>
    <property type="match status" value="1"/>
</dbReference>
<dbReference type="InterPro" id="IPR016024">
    <property type="entry name" value="ARM-type_fold"/>
</dbReference>
<feature type="signal peptide" evidence="1">
    <location>
        <begin position="1"/>
        <end position="19"/>
    </location>
</feature>
<comment type="caution">
    <text evidence="2">The sequence shown here is derived from an EMBL/GenBank/DDBJ whole genome shotgun (WGS) entry which is preliminary data.</text>
</comment>
<dbReference type="PANTHER" id="PTHR48445">
    <property type="entry name" value="OS02G0782100 PROTEIN"/>
    <property type="match status" value="1"/>
</dbReference>
<dbReference type="PANTHER" id="PTHR48445:SF1">
    <property type="entry name" value="OS02G0782100 PROTEIN"/>
    <property type="match status" value="1"/>
</dbReference>
<keyword evidence="3" id="KW-1185">Reference proteome</keyword>
<evidence type="ECO:0000313" key="3">
    <source>
        <dbReference type="Proteomes" id="UP001372338"/>
    </source>
</evidence>
<evidence type="ECO:0000256" key="1">
    <source>
        <dbReference type="SAM" id="SignalP"/>
    </source>
</evidence>
<accession>A0AAN9IEZ8</accession>
<proteinExistence type="predicted"/>
<dbReference type="AlphaFoldDB" id="A0AAN9IEZ8"/>
<dbReference type="EMBL" id="JAYWIO010000003">
    <property type="protein sequence ID" value="KAK7274705.1"/>
    <property type="molecule type" value="Genomic_DNA"/>
</dbReference>
<name>A0AAN9IEZ8_CROPI</name>
<protein>
    <submittedName>
        <fullName evidence="2">Uncharacterized protein</fullName>
    </submittedName>
</protein>